<evidence type="ECO:0000256" key="1">
    <source>
        <dbReference type="SAM" id="SignalP"/>
    </source>
</evidence>
<feature type="domain" description="PET hydrolase/cutinase-like" evidence="2">
    <location>
        <begin position="79"/>
        <end position="276"/>
    </location>
</feature>
<dbReference type="Proteomes" id="UP000198677">
    <property type="component" value="Unassembled WGS sequence"/>
</dbReference>
<sequence length="303" mass="32050">MPVHNAPSGDYRKGRGSRMRTRTSMVRAWLAAAVTAAVTAVTLTAVAAPAQAEGIPSVGRNWAAPGPYAPEVSIGAVHTLYYPQNMGAHGEKHPVVIWGNGTGVLPGAYTLLLRHYASHGFIVVAANTPASNFAITMRSGIDLIEGLDADPASVFHGKVDLDRIGSAGHSQGGSGAINAAVDPRVDTVVAIQPGPLNDVDLIDEPVLFLAGQFDAIVWPVLVKGMYNDADHVPAEYAELRGATHFGTGISGGDMRGPSTAWLRYWLMDDQNARAEFFGQNCGFCSDSGQFSDFRRNGLAKQIP</sequence>
<proteinExistence type="predicted"/>
<evidence type="ECO:0000259" key="2">
    <source>
        <dbReference type="Pfam" id="PF12740"/>
    </source>
</evidence>
<feature type="signal peptide" evidence="1">
    <location>
        <begin position="1"/>
        <end position="47"/>
    </location>
</feature>
<keyword evidence="1" id="KW-0732">Signal</keyword>
<feature type="chain" id="PRO_5011531017" evidence="1">
    <location>
        <begin position="48"/>
        <end position="303"/>
    </location>
</feature>
<accession>A0A1H7NIL2</accession>
<dbReference type="EMBL" id="FOAW01000007">
    <property type="protein sequence ID" value="SEL22747.1"/>
    <property type="molecule type" value="Genomic_DNA"/>
</dbReference>
<keyword evidence="4" id="KW-1185">Reference proteome</keyword>
<gene>
    <name evidence="3" type="ORF">SAMN05444583_10722</name>
</gene>
<evidence type="ECO:0000313" key="4">
    <source>
        <dbReference type="Proteomes" id="UP000198677"/>
    </source>
</evidence>
<dbReference type="InterPro" id="IPR041127">
    <property type="entry name" value="PET_hydrolase/cutinase-like"/>
</dbReference>
<name>A0A1H7NIL2_9NOCA</name>
<dbReference type="AlphaFoldDB" id="A0A1H7NIL2"/>
<dbReference type="PANTHER" id="PTHR33428:SF14">
    <property type="entry name" value="CARBOXYLESTERASE TYPE B DOMAIN-CONTAINING PROTEIN"/>
    <property type="match status" value="1"/>
</dbReference>
<dbReference type="Pfam" id="PF12740">
    <property type="entry name" value="PETase"/>
    <property type="match status" value="1"/>
</dbReference>
<dbReference type="Gene3D" id="3.40.50.1820">
    <property type="entry name" value="alpha/beta hydrolase"/>
    <property type="match status" value="1"/>
</dbReference>
<evidence type="ECO:0000313" key="3">
    <source>
        <dbReference type="EMBL" id="SEL22747.1"/>
    </source>
</evidence>
<protein>
    <submittedName>
        <fullName evidence="3">Chlorophyllase enzyme</fullName>
    </submittedName>
</protein>
<organism evidence="3 4">
    <name type="scientific">Rhodococcus maanshanensis</name>
    <dbReference type="NCBI Taxonomy" id="183556"/>
    <lineage>
        <taxon>Bacteria</taxon>
        <taxon>Bacillati</taxon>
        <taxon>Actinomycetota</taxon>
        <taxon>Actinomycetes</taxon>
        <taxon>Mycobacteriales</taxon>
        <taxon>Nocardiaceae</taxon>
        <taxon>Rhodococcus</taxon>
    </lineage>
</organism>
<reference evidence="4" key="1">
    <citation type="submission" date="2016-10" db="EMBL/GenBank/DDBJ databases">
        <authorList>
            <person name="Varghese N."/>
            <person name="Submissions S."/>
        </authorList>
    </citation>
    <scope>NUCLEOTIDE SEQUENCE [LARGE SCALE GENOMIC DNA]</scope>
    <source>
        <strain evidence="4">DSM 44675</strain>
    </source>
</reference>
<dbReference type="InterPro" id="IPR029058">
    <property type="entry name" value="AB_hydrolase_fold"/>
</dbReference>
<dbReference type="PANTHER" id="PTHR33428">
    <property type="entry name" value="CHLOROPHYLLASE-2, CHLOROPLASTIC"/>
    <property type="match status" value="1"/>
</dbReference>
<dbReference type="SUPFAM" id="SSF53474">
    <property type="entry name" value="alpha/beta-Hydrolases"/>
    <property type="match status" value="1"/>
</dbReference>